<evidence type="ECO:0000313" key="2">
    <source>
        <dbReference type="EMBL" id="GKT45087.1"/>
    </source>
</evidence>
<reference evidence="2 3" key="1">
    <citation type="submission" date="2022-03" db="EMBL/GenBank/DDBJ databases">
        <title>Genome data of Colletotrichum spp.</title>
        <authorList>
            <person name="Utami Y.D."/>
            <person name="Hiruma K."/>
        </authorList>
    </citation>
    <scope>NUCLEOTIDE SEQUENCE [LARGE SCALE GENOMIC DNA]</scope>
    <source>
        <strain evidence="2 3">MAFF 239500</strain>
    </source>
</reference>
<dbReference type="AlphaFoldDB" id="A0AA37LJB2"/>
<dbReference type="EMBL" id="BQXU01000011">
    <property type="protein sequence ID" value="GKT45087.1"/>
    <property type="molecule type" value="Genomic_DNA"/>
</dbReference>
<dbReference type="GeneID" id="73326070"/>
<accession>A0AA37LJB2</accession>
<proteinExistence type="predicted"/>
<organism evidence="2 3">
    <name type="scientific">Colletotrichum spaethianum</name>
    <dbReference type="NCBI Taxonomy" id="700344"/>
    <lineage>
        <taxon>Eukaryota</taxon>
        <taxon>Fungi</taxon>
        <taxon>Dikarya</taxon>
        <taxon>Ascomycota</taxon>
        <taxon>Pezizomycotina</taxon>
        <taxon>Sordariomycetes</taxon>
        <taxon>Hypocreomycetidae</taxon>
        <taxon>Glomerellales</taxon>
        <taxon>Glomerellaceae</taxon>
        <taxon>Colletotrichum</taxon>
        <taxon>Colletotrichum spaethianum species complex</taxon>
    </lineage>
</organism>
<dbReference type="RefSeq" id="XP_049127437.1">
    <property type="nucleotide sequence ID" value="XM_049271480.1"/>
</dbReference>
<evidence type="ECO:0000256" key="1">
    <source>
        <dbReference type="SAM" id="MobiDB-lite"/>
    </source>
</evidence>
<dbReference type="Proteomes" id="UP001055115">
    <property type="component" value="Unassembled WGS sequence"/>
</dbReference>
<name>A0AA37LJB2_9PEZI</name>
<comment type="caution">
    <text evidence="2">The sequence shown here is derived from an EMBL/GenBank/DDBJ whole genome shotgun (WGS) entry which is preliminary data.</text>
</comment>
<gene>
    <name evidence="2" type="ORF">ColSpa_05268</name>
</gene>
<feature type="compositionally biased region" description="Polar residues" evidence="1">
    <location>
        <begin position="278"/>
        <end position="291"/>
    </location>
</feature>
<sequence length="300" mass="32918">MALSATSATAFPTLTSLSPFFSAPASTAAAFAANKRNWADGALAHRHQKNGPSSYFANHRTGNRIEENDFKALFLDDSGYVKGVLDDKKIVVAPTTITEDAKDKKKRGVVVENASDTNCIDKFKIFHETQEIGWTVWYARYSGLDDMSESKLFAAIANIEKAVALGITYDASHNPYITCINKSEILKLAARIARIVDISDLEETPREKVLYAVSKIRRLVDPEDPKPRSTVEGTKLLDKEAVDVIKGAHFSGSKQRIDPRPVEDFEALATTIQTVNTPTKTAGSTVTTSQAAEYEEVDEN</sequence>
<protein>
    <submittedName>
        <fullName evidence="2">Uncharacterized protein</fullName>
    </submittedName>
</protein>
<evidence type="ECO:0000313" key="3">
    <source>
        <dbReference type="Proteomes" id="UP001055115"/>
    </source>
</evidence>
<keyword evidence="3" id="KW-1185">Reference proteome</keyword>
<feature type="region of interest" description="Disordered" evidence="1">
    <location>
        <begin position="278"/>
        <end position="300"/>
    </location>
</feature>